<organism evidence="4 5">
    <name type="scientific">Candidatus Falkowbacteria bacterium GW2011_GWA2_41_14</name>
    <dbReference type="NCBI Taxonomy" id="1618635"/>
    <lineage>
        <taxon>Bacteria</taxon>
        <taxon>Candidatus Falkowiibacteriota</taxon>
    </lineage>
</organism>
<keyword evidence="1" id="KW-0175">Coiled coil</keyword>
<proteinExistence type="predicted"/>
<comment type="caution">
    <text evidence="4">The sequence shown here is derived from an EMBL/GenBank/DDBJ whole genome shotgun (WGS) entry which is preliminary data.</text>
</comment>
<evidence type="ECO:0000256" key="2">
    <source>
        <dbReference type="SAM" id="Phobius"/>
    </source>
</evidence>
<feature type="domain" description="DUF5667" evidence="3">
    <location>
        <begin position="92"/>
        <end position="182"/>
    </location>
</feature>
<evidence type="ECO:0000259" key="3">
    <source>
        <dbReference type="Pfam" id="PF18915"/>
    </source>
</evidence>
<name>A0A0G0XTG7_9BACT</name>
<keyword evidence="2" id="KW-0812">Transmembrane</keyword>
<evidence type="ECO:0000313" key="4">
    <source>
        <dbReference type="EMBL" id="KKR91177.1"/>
    </source>
</evidence>
<keyword evidence="2" id="KW-1133">Transmembrane helix</keyword>
<dbReference type="Proteomes" id="UP000034190">
    <property type="component" value="Unassembled WGS sequence"/>
</dbReference>
<dbReference type="AlphaFoldDB" id="A0A0G0XTG7"/>
<keyword evidence="2" id="KW-0472">Membrane</keyword>
<feature type="coiled-coil region" evidence="1">
    <location>
        <begin position="134"/>
        <end position="168"/>
    </location>
</feature>
<accession>A0A0G0XTG7</accession>
<dbReference type="InterPro" id="IPR043725">
    <property type="entry name" value="DUF5667"/>
</dbReference>
<protein>
    <recommendedName>
        <fullName evidence="3">DUF5667 domain-containing protein</fullName>
    </recommendedName>
</protein>
<dbReference type="Pfam" id="PF18915">
    <property type="entry name" value="DUF5667"/>
    <property type="match status" value="1"/>
</dbReference>
<sequence>MNDQELLKQLSNLKQIKPDHNWQKKYREILFSQISAGRADLERNSNLKIVWESIMPREILINLAKPVWLASLASVLILAVGIGGVYASKNSKPGDSLYIAKIISERAQFAMTFDERDKAKLGVEFATNRAKEMIQVLEDTNQTATTNNDKLEKLSQNFKKEISQVKNRLFIIKITEDQAKPKEAEAEVFGANLGKSDQRMEIAEPATPALPTGQAGGLRKRKSWLMKKISMAP</sequence>
<reference evidence="4 5" key="1">
    <citation type="journal article" date="2015" name="Nature">
        <title>rRNA introns, odd ribosomes, and small enigmatic genomes across a large radiation of phyla.</title>
        <authorList>
            <person name="Brown C.T."/>
            <person name="Hug L.A."/>
            <person name="Thomas B.C."/>
            <person name="Sharon I."/>
            <person name="Castelle C.J."/>
            <person name="Singh A."/>
            <person name="Wilkins M.J."/>
            <person name="Williams K.H."/>
            <person name="Banfield J.F."/>
        </authorList>
    </citation>
    <scope>NUCLEOTIDE SEQUENCE [LARGE SCALE GENOMIC DNA]</scope>
</reference>
<evidence type="ECO:0000256" key="1">
    <source>
        <dbReference type="SAM" id="Coils"/>
    </source>
</evidence>
<feature type="transmembrane region" description="Helical" evidence="2">
    <location>
        <begin position="67"/>
        <end position="87"/>
    </location>
</feature>
<gene>
    <name evidence="4" type="ORF">UU43_C0014G0004</name>
</gene>
<evidence type="ECO:0000313" key="5">
    <source>
        <dbReference type="Proteomes" id="UP000034190"/>
    </source>
</evidence>
<dbReference type="EMBL" id="LCAP01000014">
    <property type="protein sequence ID" value="KKR91177.1"/>
    <property type="molecule type" value="Genomic_DNA"/>
</dbReference>